<evidence type="ECO:0000313" key="4">
    <source>
        <dbReference type="Proteomes" id="UP000620124"/>
    </source>
</evidence>
<feature type="compositionally biased region" description="Polar residues" evidence="1">
    <location>
        <begin position="374"/>
        <end position="390"/>
    </location>
</feature>
<dbReference type="CDD" id="cd12087">
    <property type="entry name" value="TM_EGFR-like"/>
    <property type="match status" value="1"/>
</dbReference>
<proteinExistence type="predicted"/>
<gene>
    <name evidence="3" type="ORF">MVEN_01662800</name>
</gene>
<dbReference type="PANTHER" id="PTHR35040">
    <property type="match status" value="1"/>
</dbReference>
<evidence type="ECO:0000256" key="2">
    <source>
        <dbReference type="SAM" id="Phobius"/>
    </source>
</evidence>
<reference evidence="3" key="1">
    <citation type="submission" date="2020-05" db="EMBL/GenBank/DDBJ databases">
        <title>Mycena genomes resolve the evolution of fungal bioluminescence.</title>
        <authorList>
            <person name="Tsai I.J."/>
        </authorList>
    </citation>
    <scope>NUCLEOTIDE SEQUENCE</scope>
    <source>
        <strain evidence="3">CCC161011</strain>
    </source>
</reference>
<keyword evidence="2" id="KW-0812">Transmembrane</keyword>
<organism evidence="3 4">
    <name type="scientific">Mycena venus</name>
    <dbReference type="NCBI Taxonomy" id="2733690"/>
    <lineage>
        <taxon>Eukaryota</taxon>
        <taxon>Fungi</taxon>
        <taxon>Dikarya</taxon>
        <taxon>Basidiomycota</taxon>
        <taxon>Agaricomycotina</taxon>
        <taxon>Agaricomycetes</taxon>
        <taxon>Agaricomycetidae</taxon>
        <taxon>Agaricales</taxon>
        <taxon>Marasmiineae</taxon>
        <taxon>Mycenaceae</taxon>
        <taxon>Mycena</taxon>
    </lineage>
</organism>
<protein>
    <submittedName>
        <fullName evidence="3">Uncharacterized protein</fullName>
    </submittedName>
</protein>
<feature type="transmembrane region" description="Helical" evidence="2">
    <location>
        <begin position="315"/>
        <end position="337"/>
    </location>
</feature>
<keyword evidence="2" id="KW-0472">Membrane</keyword>
<dbReference type="EMBL" id="JACAZI010000014">
    <property type="protein sequence ID" value="KAF7345000.1"/>
    <property type="molecule type" value="Genomic_DNA"/>
</dbReference>
<comment type="caution">
    <text evidence="3">The sequence shown here is derived from an EMBL/GenBank/DDBJ whole genome shotgun (WGS) entry which is preliminary data.</text>
</comment>
<keyword evidence="2" id="KW-1133">Transmembrane helix</keyword>
<dbReference type="Proteomes" id="UP000620124">
    <property type="component" value="Unassembled WGS sequence"/>
</dbReference>
<evidence type="ECO:0000256" key="1">
    <source>
        <dbReference type="SAM" id="MobiDB-lite"/>
    </source>
</evidence>
<evidence type="ECO:0000313" key="3">
    <source>
        <dbReference type="EMBL" id="KAF7345000.1"/>
    </source>
</evidence>
<accession>A0A8H6XNH4</accession>
<keyword evidence="4" id="KW-1185">Reference proteome</keyword>
<feature type="compositionally biased region" description="Low complexity" evidence="1">
    <location>
        <begin position="277"/>
        <end position="306"/>
    </location>
</feature>
<feature type="region of interest" description="Disordered" evidence="1">
    <location>
        <begin position="277"/>
        <end position="313"/>
    </location>
</feature>
<dbReference type="InterPro" id="IPR021986">
    <property type="entry name" value="Spherulin4"/>
</dbReference>
<dbReference type="Pfam" id="PF12138">
    <property type="entry name" value="Spherulin4"/>
    <property type="match status" value="1"/>
</dbReference>
<dbReference type="OrthoDB" id="5342184at2759"/>
<dbReference type="PANTHER" id="PTHR35040:SF9">
    <property type="entry name" value="4-LIKE CELL SURFACE PROTEIN, PUTATIVE (AFU_ORTHOLOGUE AFUA_4G14080)-RELATED"/>
    <property type="match status" value="1"/>
</dbReference>
<feature type="region of interest" description="Disordered" evidence="1">
    <location>
        <begin position="372"/>
        <end position="442"/>
    </location>
</feature>
<name>A0A8H6XNH4_9AGAR</name>
<sequence>MIVRVATVEGNPFFFSPHSMHSWPLLVPFFNIGLVRGLGVILPLRSEPGNNCNAWTGVSTVITAHPNTPFYIVINPDINPQSGDSLPDANYRACIPTLRPSANPNTIVMGYVDTVTASTVIPYMDAYAAWDTSYRPDGIMLDHVSATSSLLDTYKNYTSHVKSAGFTFTALDPAAAADASYFPLVDLINTYEFLYSSFDATSLSDSASTPLSKQSVVLTNAPANDSYSTVISGLASLGVGAVFVTDKGDTDSALPSQLIAFVSEIAKLAPDSSSSFGSPSATVSSPSPTASLALPGSSSTDRSTPRTPHKTKSHISAIIGGVIGAVLFLIGVLLIYVRLRPRKNSSESPDLNSELAVDLDPRLAIATPFEAHAQSPTEQHPTGYSPSISVSGKGRPAVAPSSNPREDPRVPMAQRESFAIPAFPPPSYSDVDTGATGSGSLR</sequence>
<dbReference type="AlphaFoldDB" id="A0A8H6XNH4"/>